<dbReference type="Proteomes" id="UP000203948">
    <property type="component" value="Segment"/>
</dbReference>
<proteinExistence type="predicted"/>
<accession>A0A0N9BDQ5</accession>
<dbReference type="KEGG" id="vg:26517073"/>
<keyword evidence="3" id="KW-1185">Reference proteome</keyword>
<evidence type="ECO:0000259" key="1">
    <source>
        <dbReference type="Pfam" id="PF23918"/>
    </source>
</evidence>
<organism evidence="2 3">
    <name type="scientific">Mycobacterium phage Phlei</name>
    <dbReference type="NCBI Taxonomy" id="1690684"/>
    <lineage>
        <taxon>Viruses</taxon>
        <taxon>Duplodnaviria</taxon>
        <taxon>Heunggongvirae</taxon>
        <taxon>Uroviricota</taxon>
        <taxon>Caudoviricetes</taxon>
        <taxon>Phleivirus</taxon>
        <taxon>Phleivirus Phlei</taxon>
    </lineage>
</organism>
<dbReference type="Pfam" id="PF23918">
    <property type="entry name" value="DUF7257"/>
    <property type="match status" value="1"/>
</dbReference>
<dbReference type="RefSeq" id="YP_009188020.1">
    <property type="nucleotide sequence ID" value="NC_028662.1"/>
</dbReference>
<dbReference type="InterPro" id="IPR055681">
    <property type="entry name" value="DUF7257"/>
</dbReference>
<evidence type="ECO:0000313" key="3">
    <source>
        <dbReference type="Proteomes" id="UP000203948"/>
    </source>
</evidence>
<feature type="domain" description="DUF7257" evidence="1">
    <location>
        <begin position="518"/>
        <end position="645"/>
    </location>
</feature>
<evidence type="ECO:0000313" key="2">
    <source>
        <dbReference type="EMBL" id="ALA48139.1"/>
    </source>
</evidence>
<dbReference type="Gene3D" id="2.60.120.560">
    <property type="entry name" value="Exo-inulinase, domain 1"/>
    <property type="match status" value="1"/>
</dbReference>
<dbReference type="OrthoDB" id="2552at10239"/>
<name>A0A0N9BDQ5_9CAUD</name>
<dbReference type="EMBL" id="KT206225">
    <property type="protein sequence ID" value="ALA48139.1"/>
    <property type="molecule type" value="Genomic_DNA"/>
</dbReference>
<sequence length="662" mass="71973">MTYPTDPKDAIFDDGAFVIGDDWGQDYTEQSIRALWTVPKPSLGTALDLLREHLLKLPLEALKGFEGLIETATEGAFNTVAGAVDAIMSAISNIPAFLRMDQWDDWLMGAWNTLERTVQQMIDIFMGVVVVPINSAVQAFKDWFFDFAGGIAATAQKAQATIDSIIRGWKADYTATGSVEDVQIVLGEARQVKYGLITVADMANAPKNVPFWVSPNPFEDVSFPRSDIEKVIEYIATASSSGPSPTMVVGGGWNNTKADQYNSHTHDVSSSLTATYSRPRFTVFSGNLALSVVRMTANRIVNCARFIAGGDTPPTQVLAGLYEIDPETGNRRLIYDFGDIRSEIPTGPDVYEVSLETDGDIVVDEGALLALGILPIGGSFTVAGKSRQPIVPTVTIYPQAATELLSGQTALPETITETSLNHTAAYRMWAAIGQVLPETIIPKFLITSFDAYTNTNNWVSPAFVYRSSSNDVRFKILNGVCIIDSPAYLGPNDWYKHAFAVTPCATNDMFSEILLGGNWASTSYGHEFLYVRASQDGKYGVMAEISGDGAVTIETVSNGSRTVRETGSLGRTPVAGDKIRLVAVEDTYEVYFNDAAEPSVTWTDTTGLVDVGAAWRRVGFGMHHATFGFGYYRPAGIDVWSGGDVVVSEPEEEEEEPPEEEE</sequence>
<reference evidence="2 3" key="1">
    <citation type="journal article" date="2016" name="Arch. Virol.">
        <title>Genome sequence of a cluster A13 mycobacteriophage detected in Mycobacterium phlei over a half century ago.</title>
        <authorList>
            <person name="Marton S."/>
            <person name="Feher E."/>
            <person name="Horvath B."/>
            <person name="Haber K."/>
            <person name="Somogyi P."/>
            <person name="Minarovits J."/>
            <person name="Banyai K."/>
        </authorList>
    </citation>
    <scope>NUCLEOTIDE SEQUENCE [LARGE SCALE GENOMIC DNA]</scope>
</reference>
<dbReference type="GeneID" id="26517073"/>
<protein>
    <recommendedName>
        <fullName evidence="1">DUF7257 domain-containing protein</fullName>
    </recommendedName>
</protein>